<evidence type="ECO:0000256" key="1">
    <source>
        <dbReference type="ARBA" id="ARBA00006484"/>
    </source>
</evidence>
<dbReference type="InterPro" id="IPR036291">
    <property type="entry name" value="NAD(P)-bd_dom_sf"/>
</dbReference>
<dbReference type="EMBL" id="MLQQ01000055">
    <property type="protein sequence ID" value="OIJ08216.1"/>
    <property type="molecule type" value="Genomic_DNA"/>
</dbReference>
<dbReference type="InterPro" id="IPR050259">
    <property type="entry name" value="SDR"/>
</dbReference>
<dbReference type="Pfam" id="PF00106">
    <property type="entry name" value="adh_short"/>
    <property type="match status" value="1"/>
</dbReference>
<dbReference type="FunFam" id="3.40.50.720:FF:000084">
    <property type="entry name" value="Short-chain dehydrogenase reductase"/>
    <property type="match status" value="1"/>
</dbReference>
<comment type="caution">
    <text evidence="4">The sequence shown here is derived from an EMBL/GenBank/DDBJ whole genome shotgun (WGS) entry which is preliminary data.</text>
</comment>
<dbReference type="GO" id="GO:0008206">
    <property type="term" value="P:bile acid metabolic process"/>
    <property type="evidence" value="ECO:0007669"/>
    <property type="project" value="UniProtKB-ARBA"/>
</dbReference>
<reference evidence="4 5" key="1">
    <citation type="submission" date="2016-10" db="EMBL/GenBank/DDBJ databases">
        <title>Draft genome sequences of four alkaliphilic bacteria belonging to the Anaerobacillus genus.</title>
        <authorList>
            <person name="Bassil N.M."/>
            <person name="Lloyd J.R."/>
        </authorList>
    </citation>
    <scope>NUCLEOTIDE SEQUENCE [LARGE SCALE GENOMIC DNA]</scope>
    <source>
        <strain evidence="4 5">DSM 15340</strain>
    </source>
</reference>
<sequence length="262" mass="28418">MDLGLKNKAVLVLASSKGLGKATALEYVSHGASVMISSRNENELVITAKQIKQLTGQEVVYCVADVSSYHDIKNLVTKTVEQFGTIDVLINNAGGPPAGGFDDFNDDDWQKSFELNLLSVIRTIREVLPYMKKQGSGRIVNIASSSIKQPIDHLILSNTFRTGMVGLAKTLSSELAKDNILINTIGPGQIKTDRIGEFDKAKAESLGITQEEVQRTKENQIPLGRYGTPGEFAKVMVFFGSYANTYVTGQSLLVEGGMVKSL</sequence>
<dbReference type="Gene3D" id="3.40.50.720">
    <property type="entry name" value="NAD(P)-binding Rossmann-like Domain"/>
    <property type="match status" value="1"/>
</dbReference>
<evidence type="ECO:0000256" key="3">
    <source>
        <dbReference type="RuleBase" id="RU000363"/>
    </source>
</evidence>
<dbReference type="GO" id="GO:0016491">
    <property type="term" value="F:oxidoreductase activity"/>
    <property type="evidence" value="ECO:0007669"/>
    <property type="project" value="UniProtKB-KW"/>
</dbReference>
<comment type="similarity">
    <text evidence="1 3">Belongs to the short-chain dehydrogenases/reductases (SDR) family.</text>
</comment>
<evidence type="ECO:0000256" key="2">
    <source>
        <dbReference type="ARBA" id="ARBA00023002"/>
    </source>
</evidence>
<dbReference type="PRINTS" id="PR00080">
    <property type="entry name" value="SDRFAMILY"/>
</dbReference>
<keyword evidence="2" id="KW-0560">Oxidoreductase</keyword>
<evidence type="ECO:0000313" key="4">
    <source>
        <dbReference type="EMBL" id="OIJ08216.1"/>
    </source>
</evidence>
<dbReference type="InterPro" id="IPR002347">
    <property type="entry name" value="SDR_fam"/>
</dbReference>
<keyword evidence="5" id="KW-1185">Reference proteome</keyword>
<proteinExistence type="inferred from homology"/>
<protein>
    <submittedName>
        <fullName evidence="4">3-oxoacyl-ACP reductase</fullName>
    </submittedName>
</protein>
<dbReference type="PANTHER" id="PTHR42879:SF6">
    <property type="entry name" value="NADPH-DEPENDENT REDUCTASE BACG"/>
    <property type="match status" value="1"/>
</dbReference>
<dbReference type="PRINTS" id="PR00081">
    <property type="entry name" value="GDHRDH"/>
</dbReference>
<dbReference type="CDD" id="cd05344">
    <property type="entry name" value="BKR_like_SDR_like"/>
    <property type="match status" value="1"/>
</dbReference>
<dbReference type="Proteomes" id="UP000180098">
    <property type="component" value="Unassembled WGS sequence"/>
</dbReference>
<dbReference type="SUPFAM" id="SSF51735">
    <property type="entry name" value="NAD(P)-binding Rossmann-fold domains"/>
    <property type="match status" value="1"/>
</dbReference>
<dbReference type="AlphaFoldDB" id="A0A1S2L795"/>
<dbReference type="OrthoDB" id="9803333at2"/>
<name>A0A1S2L795_9BACI</name>
<gene>
    <name evidence="4" type="ORF">BKP35_17955</name>
</gene>
<dbReference type="RefSeq" id="WP_071314761.1">
    <property type="nucleotide sequence ID" value="NZ_MLQQ01000055.1"/>
</dbReference>
<accession>A0A1S2L795</accession>
<dbReference type="PANTHER" id="PTHR42879">
    <property type="entry name" value="3-OXOACYL-(ACYL-CARRIER-PROTEIN) REDUCTASE"/>
    <property type="match status" value="1"/>
</dbReference>
<evidence type="ECO:0000313" key="5">
    <source>
        <dbReference type="Proteomes" id="UP000180098"/>
    </source>
</evidence>
<organism evidence="4 5">
    <name type="scientific">Anaerobacillus arseniciselenatis</name>
    <dbReference type="NCBI Taxonomy" id="85682"/>
    <lineage>
        <taxon>Bacteria</taxon>
        <taxon>Bacillati</taxon>
        <taxon>Bacillota</taxon>
        <taxon>Bacilli</taxon>
        <taxon>Bacillales</taxon>
        <taxon>Bacillaceae</taxon>
        <taxon>Anaerobacillus</taxon>
    </lineage>
</organism>